<evidence type="ECO:0000313" key="3">
    <source>
        <dbReference type="Proteomes" id="UP000653730"/>
    </source>
</evidence>
<gene>
    <name evidence="2" type="ORF">IBL28_02000</name>
</gene>
<accession>A0A926Q2J4</accession>
<dbReference type="EMBL" id="JACVDC010000003">
    <property type="protein sequence ID" value="MBC9794725.1"/>
    <property type="molecule type" value="Genomic_DNA"/>
</dbReference>
<dbReference type="Proteomes" id="UP000653730">
    <property type="component" value="Unassembled WGS sequence"/>
</dbReference>
<keyword evidence="1" id="KW-0732">Signal</keyword>
<organism evidence="2 3">
    <name type="scientific">Sinomicrobium weinanense</name>
    <dbReference type="NCBI Taxonomy" id="2842200"/>
    <lineage>
        <taxon>Bacteria</taxon>
        <taxon>Pseudomonadati</taxon>
        <taxon>Bacteroidota</taxon>
        <taxon>Flavobacteriia</taxon>
        <taxon>Flavobacteriales</taxon>
        <taxon>Flavobacteriaceae</taxon>
        <taxon>Sinomicrobium</taxon>
    </lineage>
</organism>
<evidence type="ECO:0000313" key="2">
    <source>
        <dbReference type="EMBL" id="MBC9794725.1"/>
    </source>
</evidence>
<protein>
    <submittedName>
        <fullName evidence="2">Ester cyclase</fullName>
    </submittedName>
</protein>
<dbReference type="PANTHER" id="PTHR38436:SF1">
    <property type="entry name" value="ESTER CYCLASE"/>
    <property type="match status" value="1"/>
</dbReference>
<dbReference type="Pfam" id="PF07366">
    <property type="entry name" value="SnoaL"/>
    <property type="match status" value="1"/>
</dbReference>
<feature type="signal peptide" evidence="1">
    <location>
        <begin position="1"/>
        <end position="21"/>
    </location>
</feature>
<evidence type="ECO:0000256" key="1">
    <source>
        <dbReference type="SAM" id="SignalP"/>
    </source>
</evidence>
<dbReference type="InterPro" id="IPR009959">
    <property type="entry name" value="Cyclase_SnoaL-like"/>
</dbReference>
<feature type="chain" id="PRO_5037486599" evidence="1">
    <location>
        <begin position="22"/>
        <end position="192"/>
    </location>
</feature>
<dbReference type="RefSeq" id="WP_187963885.1">
    <property type="nucleotide sequence ID" value="NZ_JACVDC010000003.1"/>
</dbReference>
<dbReference type="AlphaFoldDB" id="A0A926Q2J4"/>
<dbReference type="SUPFAM" id="SSF54427">
    <property type="entry name" value="NTF2-like"/>
    <property type="match status" value="1"/>
</dbReference>
<proteinExistence type="predicted"/>
<keyword evidence="3" id="KW-1185">Reference proteome</keyword>
<sequence length="192" mass="21573">MKSFSKLSVGVLILLHTVNLAAQQHENSRMYNPQNPEKMPITQIQKNKETIYKLYIDCLNTGNLDILDQIISEDYTTDYKGKKVQGPSGYAETVKGVLQGFPDIKFTIEGMIAENDMISVQWTFEGTHNGSFFGYPASGKKVINRAVAVFRLEDGKIVQNRVYPDRLGILQQIGVIPDLQAPVSERPNTKHN</sequence>
<dbReference type="PANTHER" id="PTHR38436">
    <property type="entry name" value="POLYKETIDE CYCLASE SNOAL-LIKE DOMAIN"/>
    <property type="match status" value="1"/>
</dbReference>
<dbReference type="InterPro" id="IPR032710">
    <property type="entry name" value="NTF2-like_dom_sf"/>
</dbReference>
<name>A0A926Q2J4_9FLAO</name>
<dbReference type="Gene3D" id="3.10.450.50">
    <property type="match status" value="1"/>
</dbReference>
<comment type="caution">
    <text evidence="2">The sequence shown here is derived from an EMBL/GenBank/DDBJ whole genome shotgun (WGS) entry which is preliminary data.</text>
</comment>
<dbReference type="GO" id="GO:0030638">
    <property type="term" value="P:polyketide metabolic process"/>
    <property type="evidence" value="ECO:0007669"/>
    <property type="project" value="InterPro"/>
</dbReference>
<reference evidence="2 3" key="1">
    <citation type="submission" date="2020-09" db="EMBL/GenBank/DDBJ databases">
        <title>Sinomicrobium weinanense sp. nov., a halophilic bacteria isolated from saline-alkali soil.</title>
        <authorList>
            <person name="Wu P."/>
            <person name="Ren H."/>
            <person name="Mei Y."/>
            <person name="Liang Y."/>
            <person name="Chen Z."/>
        </authorList>
    </citation>
    <scope>NUCLEOTIDE SEQUENCE [LARGE SCALE GENOMIC DNA]</scope>
    <source>
        <strain evidence="2 3">FJxs</strain>
    </source>
</reference>